<keyword evidence="1" id="KW-1133">Transmembrane helix</keyword>
<gene>
    <name evidence="2" type="ORF">PN457_01730</name>
</gene>
<feature type="transmembrane region" description="Helical" evidence="1">
    <location>
        <begin position="42"/>
        <end position="66"/>
    </location>
</feature>
<reference evidence="2 3" key="1">
    <citation type="submission" date="2023-01" db="EMBL/GenBank/DDBJ databases">
        <title>Genomes from the Australian National Cyanobacteria Reference Collection.</title>
        <authorList>
            <person name="Willis A."/>
            <person name="Lee E.M.F."/>
        </authorList>
    </citation>
    <scope>NUCLEOTIDE SEQUENCE [LARGE SCALE GENOMIC DNA]</scope>
    <source>
        <strain evidence="2 3">CS-1033</strain>
    </source>
</reference>
<keyword evidence="1" id="KW-0472">Membrane</keyword>
<protein>
    <recommendedName>
        <fullName evidence="4">NADH dehydrogenase subunit 6</fullName>
    </recommendedName>
</protein>
<dbReference type="RefSeq" id="WP_271730905.1">
    <property type="nucleotide sequence ID" value="NZ_JANQDP010000020.1"/>
</dbReference>
<proteinExistence type="predicted"/>
<feature type="transmembrane region" description="Helical" evidence="1">
    <location>
        <begin position="126"/>
        <end position="149"/>
    </location>
</feature>
<feature type="transmembrane region" description="Helical" evidence="1">
    <location>
        <begin position="86"/>
        <end position="114"/>
    </location>
</feature>
<name>A0ABT5AM67_9CYAN</name>
<evidence type="ECO:0000256" key="1">
    <source>
        <dbReference type="SAM" id="Phobius"/>
    </source>
</evidence>
<feature type="transmembrane region" description="Helical" evidence="1">
    <location>
        <begin position="15"/>
        <end position="35"/>
    </location>
</feature>
<organism evidence="2 3">
    <name type="scientific">Anabaenopsis arnoldii</name>
    <dbReference type="NCBI Taxonomy" id="2152938"/>
    <lineage>
        <taxon>Bacteria</taxon>
        <taxon>Bacillati</taxon>
        <taxon>Cyanobacteriota</taxon>
        <taxon>Cyanophyceae</taxon>
        <taxon>Nostocales</taxon>
        <taxon>Nodulariaceae</taxon>
        <taxon>Anabaenopsis</taxon>
    </lineage>
</organism>
<keyword evidence="3" id="KW-1185">Reference proteome</keyword>
<sequence>MARPTRLRLNVSLKTLPWISLVLVSLSYSTLGWVLSDNNAPLYLWILLILAILVLVASLTVSVSVISKYSSLLVSSNLRSFTVATLGAFLFFLMLAWFGIFLDMLLIICAGILARIDCQTAGITQLQAFLIILLFSLGGLGCGHLLHFVSSGYV</sequence>
<dbReference type="EMBL" id="JAQMUH010000022">
    <property type="protein sequence ID" value="MDB9538395.1"/>
    <property type="molecule type" value="Genomic_DNA"/>
</dbReference>
<comment type="caution">
    <text evidence="2">The sequence shown here is derived from an EMBL/GenBank/DDBJ whole genome shotgun (WGS) entry which is preliminary data.</text>
</comment>
<evidence type="ECO:0000313" key="3">
    <source>
        <dbReference type="Proteomes" id="UP001212499"/>
    </source>
</evidence>
<evidence type="ECO:0000313" key="2">
    <source>
        <dbReference type="EMBL" id="MDB9538395.1"/>
    </source>
</evidence>
<dbReference type="Proteomes" id="UP001212499">
    <property type="component" value="Unassembled WGS sequence"/>
</dbReference>
<keyword evidence="1" id="KW-0812">Transmembrane</keyword>
<evidence type="ECO:0008006" key="4">
    <source>
        <dbReference type="Google" id="ProtNLM"/>
    </source>
</evidence>
<accession>A0ABT5AM67</accession>